<dbReference type="OrthoDB" id="10257948at2759"/>
<feature type="compositionally biased region" description="Acidic residues" evidence="2">
    <location>
        <begin position="20"/>
        <end position="30"/>
    </location>
</feature>
<dbReference type="eggNOG" id="KOG1672">
    <property type="taxonomic scope" value="Eukaryota"/>
</dbReference>
<feature type="compositionally biased region" description="Basic and acidic residues" evidence="2">
    <location>
        <begin position="1"/>
        <end position="19"/>
    </location>
</feature>
<protein>
    <recommendedName>
        <fullName evidence="3">Phosducin domain-containing protein</fullName>
    </recommendedName>
</protein>
<dbReference type="Gene3D" id="3.40.30.10">
    <property type="entry name" value="Glutaredoxin"/>
    <property type="match status" value="1"/>
</dbReference>
<feature type="domain" description="Phosducin" evidence="3">
    <location>
        <begin position="8"/>
        <end position="194"/>
    </location>
</feature>
<dbReference type="EMBL" id="BABT02000117">
    <property type="protein sequence ID" value="GAA97162.1"/>
    <property type="molecule type" value="Genomic_DNA"/>
</dbReference>
<proteinExistence type="inferred from homology"/>
<feature type="region of interest" description="Disordered" evidence="2">
    <location>
        <begin position="1"/>
        <end position="30"/>
    </location>
</feature>
<dbReference type="AlphaFoldDB" id="G7E2Y1"/>
<dbReference type="InterPro" id="IPR024253">
    <property type="entry name" value="Phosducin_thioredoxin-like_dom"/>
</dbReference>
<gene>
    <name evidence="4" type="primary">Mo03838</name>
    <name evidence="4" type="ORF">E5Q_03838</name>
</gene>
<keyword evidence="5" id="KW-1185">Reference proteome</keyword>
<reference evidence="4 5" key="2">
    <citation type="journal article" date="2012" name="Open Biol.">
        <title>Characteristics of nucleosomes and linker DNA regions on the genome of the basidiomycete Mixia osmundae revealed by mono- and dinucleosome mapping.</title>
        <authorList>
            <person name="Nishida H."/>
            <person name="Kondo S."/>
            <person name="Matsumoto T."/>
            <person name="Suzuki Y."/>
            <person name="Yoshikawa H."/>
            <person name="Taylor T.D."/>
            <person name="Sugiyama J."/>
        </authorList>
    </citation>
    <scope>NUCLEOTIDE SEQUENCE [LARGE SCALE GENOMIC DNA]</scope>
    <source>
        <strain evidence="5">CBS 9802 / IAM 14324 / JCM 22182 / KY 12970</strain>
    </source>
</reference>
<evidence type="ECO:0000256" key="1">
    <source>
        <dbReference type="ARBA" id="ARBA00009686"/>
    </source>
</evidence>
<accession>G7E2Y1</accession>
<evidence type="ECO:0000259" key="3">
    <source>
        <dbReference type="Pfam" id="PF02114"/>
    </source>
</evidence>
<organism evidence="4 5">
    <name type="scientific">Mixia osmundae (strain CBS 9802 / IAM 14324 / JCM 22182 / KY 12970)</name>
    <dbReference type="NCBI Taxonomy" id="764103"/>
    <lineage>
        <taxon>Eukaryota</taxon>
        <taxon>Fungi</taxon>
        <taxon>Dikarya</taxon>
        <taxon>Basidiomycota</taxon>
        <taxon>Pucciniomycotina</taxon>
        <taxon>Mixiomycetes</taxon>
        <taxon>Mixiales</taxon>
        <taxon>Mixiaceae</taxon>
        <taxon>Mixia</taxon>
    </lineage>
</organism>
<name>G7E2Y1_MIXOS</name>
<evidence type="ECO:0000313" key="5">
    <source>
        <dbReference type="Proteomes" id="UP000009131"/>
    </source>
</evidence>
<dbReference type="InterPro" id="IPR036249">
    <property type="entry name" value="Thioredoxin-like_sf"/>
</dbReference>
<dbReference type="SUPFAM" id="SSF52833">
    <property type="entry name" value="Thioredoxin-like"/>
    <property type="match status" value="1"/>
</dbReference>
<dbReference type="STRING" id="764103.G7E2Y1"/>
<dbReference type="FunCoup" id="G7E2Y1">
    <property type="interactions" value="651"/>
</dbReference>
<evidence type="ECO:0000313" key="4">
    <source>
        <dbReference type="EMBL" id="GAA97162.1"/>
    </source>
</evidence>
<dbReference type="HOGENOM" id="CLU_072378_0_1_1"/>
<comment type="similarity">
    <text evidence="1">Belongs to the phosducin family.</text>
</comment>
<evidence type="ECO:0000256" key="2">
    <source>
        <dbReference type="SAM" id="MobiDB-lite"/>
    </source>
</evidence>
<dbReference type="CDD" id="cd02989">
    <property type="entry name" value="Phd_like_TxnDC9"/>
    <property type="match status" value="1"/>
</dbReference>
<sequence>MVIYQADERRRSERTRETLSSDEEEDDDALLDSLENDLDMQGFREKRIEELRQLQVQAQARQLSNSGRLTTVTIEKELITRTAKARLSIVHFFHVDFRRCKIMDKHLTTLAERYPDTVFLRIDVANAPFLVNKLQVKVLPCVFCFIDGANKDQIVGFEGLANKETDDFSTAELELRLKQSGVISAIKQATVHSILGLDKTRSDDLDLD</sequence>
<comment type="caution">
    <text evidence="4">The sequence shown here is derived from an EMBL/GenBank/DDBJ whole genome shotgun (WGS) entry which is preliminary data.</text>
</comment>
<dbReference type="Pfam" id="PF02114">
    <property type="entry name" value="Phosducin"/>
    <property type="match status" value="1"/>
</dbReference>
<dbReference type="Proteomes" id="UP000009131">
    <property type="component" value="Unassembled WGS sequence"/>
</dbReference>
<dbReference type="InParanoid" id="G7E2Y1"/>
<reference evidence="4 5" key="1">
    <citation type="journal article" date="2011" name="J. Gen. Appl. Microbiol.">
        <title>Draft genome sequencing of the enigmatic basidiomycete Mixia osmundae.</title>
        <authorList>
            <person name="Nishida H."/>
            <person name="Nagatsuka Y."/>
            <person name="Sugiyama J."/>
        </authorList>
    </citation>
    <scope>NUCLEOTIDE SEQUENCE [LARGE SCALE GENOMIC DNA]</scope>
    <source>
        <strain evidence="5">CBS 9802 / IAM 14324 / JCM 22182 / KY 12970</strain>
    </source>
</reference>
<dbReference type="PANTHER" id="PTHR21148">
    <property type="entry name" value="THIOREDOXIN DOMAIN-CONTAINING PROTEIN 9"/>
    <property type="match status" value="1"/>
</dbReference>